<gene>
    <name evidence="1" type="ORF">D0C36_04645</name>
</gene>
<dbReference type="AlphaFoldDB" id="A0A372NXI0"/>
<protein>
    <submittedName>
        <fullName evidence="1">DUF2490 domain-containing protein</fullName>
    </submittedName>
</protein>
<organism evidence="1 2">
    <name type="scientific">Mucilaginibacter conchicola</name>
    <dbReference type="NCBI Taxonomy" id="2303333"/>
    <lineage>
        <taxon>Bacteria</taxon>
        <taxon>Pseudomonadati</taxon>
        <taxon>Bacteroidota</taxon>
        <taxon>Sphingobacteriia</taxon>
        <taxon>Sphingobacteriales</taxon>
        <taxon>Sphingobacteriaceae</taxon>
        <taxon>Mucilaginibacter</taxon>
    </lineage>
</organism>
<comment type="caution">
    <text evidence="1">The sequence shown here is derived from an EMBL/GenBank/DDBJ whole genome shotgun (WGS) entry which is preliminary data.</text>
</comment>
<dbReference type="OrthoDB" id="1118734at2"/>
<reference evidence="1 2" key="1">
    <citation type="submission" date="2018-08" db="EMBL/GenBank/DDBJ databases">
        <title>Mucilaginibacter sp. MYSH2.</title>
        <authorList>
            <person name="Seo T."/>
        </authorList>
    </citation>
    <scope>NUCLEOTIDE SEQUENCE [LARGE SCALE GENOMIC DNA]</scope>
    <source>
        <strain evidence="1 2">MYSH2</strain>
    </source>
</reference>
<dbReference type="EMBL" id="QWDC01000001">
    <property type="protein sequence ID" value="RFZ94828.1"/>
    <property type="molecule type" value="Genomic_DNA"/>
</dbReference>
<dbReference type="InterPro" id="IPR019619">
    <property type="entry name" value="DUF2490"/>
</dbReference>
<sequence length="231" mass="27241">MTRQISALVFFSFFATLGYGQSVNNRGWFFLSNTHSLSKKIDLLTDVQLRSANQFEYFNTLLLRGAFSYNFNKKRSLALGYAYKGDWEHQQSKIIYSPENRIYEQYLYNFKAGKTELNFRLRLEQRFLKEDDRSFFSQRVRAFISAQIPLVADTGFTRGLFTGVQDELFFNAQNNANVNNSLFDQNRSFISLGYRVSKKIDAEFGYMYWLQKEKEGITRTNVWQLMLTTKF</sequence>
<dbReference type="Pfam" id="PF10677">
    <property type="entry name" value="DUF2490"/>
    <property type="match status" value="1"/>
</dbReference>
<dbReference type="RefSeq" id="WP_117390386.1">
    <property type="nucleotide sequence ID" value="NZ_QWDC01000001.1"/>
</dbReference>
<evidence type="ECO:0000313" key="2">
    <source>
        <dbReference type="Proteomes" id="UP000264217"/>
    </source>
</evidence>
<name>A0A372NXI0_9SPHI</name>
<dbReference type="Proteomes" id="UP000264217">
    <property type="component" value="Unassembled WGS sequence"/>
</dbReference>
<keyword evidence="2" id="KW-1185">Reference proteome</keyword>
<accession>A0A372NXI0</accession>
<evidence type="ECO:0000313" key="1">
    <source>
        <dbReference type="EMBL" id="RFZ94828.1"/>
    </source>
</evidence>
<proteinExistence type="predicted"/>